<dbReference type="GO" id="GO:0016746">
    <property type="term" value="F:acyltransferase activity"/>
    <property type="evidence" value="ECO:0007669"/>
    <property type="project" value="UniProtKB-KW"/>
</dbReference>
<evidence type="ECO:0000256" key="10">
    <source>
        <dbReference type="ARBA" id="ARBA00048109"/>
    </source>
</evidence>
<accession>A0ABW9LAT8</accession>
<evidence type="ECO:0000256" key="3">
    <source>
        <dbReference type="ARBA" id="ARBA00009587"/>
    </source>
</evidence>
<feature type="domain" description="O-acyltransferase WSD1 C-terminal" evidence="13">
    <location>
        <begin position="303"/>
        <end position="446"/>
    </location>
</feature>
<dbReference type="Pfam" id="PF03007">
    <property type="entry name" value="WS_DGAT_cat"/>
    <property type="match status" value="1"/>
</dbReference>
<dbReference type="InterPro" id="IPR045034">
    <property type="entry name" value="O-acyltransferase_WSD1-like"/>
</dbReference>
<keyword evidence="7 11" id="KW-0319">Glycerol metabolism</keyword>
<dbReference type="PANTHER" id="PTHR31650">
    <property type="entry name" value="O-ACYLTRANSFERASE (WSD1-LIKE) FAMILY PROTEIN"/>
    <property type="match status" value="1"/>
</dbReference>
<feature type="domain" description="O-acyltransferase WSD1-like N-terminal" evidence="12">
    <location>
        <begin position="4"/>
        <end position="260"/>
    </location>
</feature>
<keyword evidence="15" id="KW-1185">Reference proteome</keyword>
<dbReference type="EMBL" id="JBKBDD010000006">
    <property type="protein sequence ID" value="MFN6545078.1"/>
    <property type="molecule type" value="Genomic_DNA"/>
</dbReference>
<evidence type="ECO:0000256" key="11">
    <source>
        <dbReference type="RuleBase" id="RU361241"/>
    </source>
</evidence>
<dbReference type="Pfam" id="PF06974">
    <property type="entry name" value="WS_DGAT_C"/>
    <property type="match status" value="1"/>
</dbReference>
<evidence type="ECO:0000256" key="5">
    <source>
        <dbReference type="ARBA" id="ARBA00022516"/>
    </source>
</evidence>
<comment type="similarity">
    <text evidence="3 11">Belongs to the long-chain O-acyltransferase family.</text>
</comment>
<organism evidence="14 15">
    <name type="scientific">Mycolicibacterium nivoides</name>
    <dbReference type="NCBI Taxonomy" id="2487344"/>
    <lineage>
        <taxon>Bacteria</taxon>
        <taxon>Bacillati</taxon>
        <taxon>Actinomycetota</taxon>
        <taxon>Actinomycetes</taxon>
        <taxon>Mycobacteriales</taxon>
        <taxon>Mycobacteriaceae</taxon>
        <taxon>Mycolicibacterium</taxon>
    </lineage>
</organism>
<keyword evidence="6 11" id="KW-0808">Transferase</keyword>
<dbReference type="RefSeq" id="WP_409543893.1">
    <property type="nucleotide sequence ID" value="NZ_JBKBDD010000006.1"/>
</dbReference>
<keyword evidence="5 11" id="KW-0444">Lipid biosynthesis</keyword>
<evidence type="ECO:0000256" key="4">
    <source>
        <dbReference type="ARBA" id="ARBA00013244"/>
    </source>
</evidence>
<dbReference type="Proteomes" id="UP001635816">
    <property type="component" value="Unassembled WGS sequence"/>
</dbReference>
<evidence type="ECO:0000256" key="2">
    <source>
        <dbReference type="ARBA" id="ARBA00005189"/>
    </source>
</evidence>
<dbReference type="EC" id="2.3.1.20" evidence="4 11"/>
<dbReference type="InterPro" id="IPR009721">
    <property type="entry name" value="O-acyltransferase_WSD1_C"/>
</dbReference>
<evidence type="ECO:0000256" key="6">
    <source>
        <dbReference type="ARBA" id="ARBA00022679"/>
    </source>
</evidence>
<sequence length="471" mass="51199">MDRLTALDVAFLEAEDADSNVSLAMGALSIVEGSLPDYRAVLDSVSDRLTSVPRFTQVIRRQPFDLSAPEWVDDTNFSVMRHVRRTAVPAPGDDDALFGVVADVMERRLDRDRPLWECWIIDGLDDDRWAILMKIHHCIADGIAAAHLLACLSDEGAGDSFVSELRAIKEQPHHGIRMMDLTLNPARWVHQLWDTATALTSAVAHAADGAAQITAGLLSANSSSLTGPVTGLRRHASAQVSLKDVGRICHAFDVTINDVALAAVTDSYRAAMIRRGEHPSATSLRTLVPVSMRRSDALDRTDNRVSMMLPCLPVDEYDPVQQLRAVHRRLERAKSSGQRQAGSLFVSAANLIPFGVTALVMRALIRLPQQSVVTVATNVPGPRQHLRLLGQRVVRVVPIPPIALGLRTGIAILSYADDLVFGITADYDAVPDVNALAADIQRAVARLAALVDVPYRRTSNGTLTLVSPANR</sequence>
<evidence type="ECO:0000313" key="14">
    <source>
        <dbReference type="EMBL" id="MFN6545078.1"/>
    </source>
</evidence>
<comment type="pathway">
    <text evidence="1 11">Glycerolipid metabolism; triacylglycerol biosynthesis.</text>
</comment>
<dbReference type="NCBIfam" id="TIGR02946">
    <property type="entry name" value="acyl_WS_DGAT"/>
    <property type="match status" value="1"/>
</dbReference>
<evidence type="ECO:0000256" key="1">
    <source>
        <dbReference type="ARBA" id="ARBA00004771"/>
    </source>
</evidence>
<evidence type="ECO:0000259" key="12">
    <source>
        <dbReference type="Pfam" id="PF03007"/>
    </source>
</evidence>
<name>A0ABW9LAT8_9MYCO</name>
<comment type="pathway">
    <text evidence="2">Lipid metabolism.</text>
</comment>
<reference evidence="14 15" key="1">
    <citation type="submission" date="2024-12" db="EMBL/GenBank/DDBJ databases">
        <title>The coexistence of Mycolicibacterium septicum and Mycolicibacterium nivoides in clinical samples.</title>
        <authorList>
            <person name="Wang C."/>
            <person name="Feng Y."/>
            <person name="Zong Z."/>
        </authorList>
    </citation>
    <scope>NUCLEOTIDE SEQUENCE [LARGE SCALE GENOMIC DNA]</scope>
    <source>
        <strain evidence="14 15">120309</strain>
    </source>
</reference>
<comment type="caution">
    <text evidence="14">The sequence shown here is derived from an EMBL/GenBank/DDBJ whole genome shotgun (WGS) entry which is preliminary data.</text>
</comment>
<evidence type="ECO:0000313" key="15">
    <source>
        <dbReference type="Proteomes" id="UP001635816"/>
    </source>
</evidence>
<dbReference type="InterPro" id="IPR004255">
    <property type="entry name" value="O-acyltransferase_WSD1_N"/>
</dbReference>
<proteinExistence type="inferred from homology"/>
<keyword evidence="9 11" id="KW-0012">Acyltransferase</keyword>
<evidence type="ECO:0000256" key="7">
    <source>
        <dbReference type="ARBA" id="ARBA00022798"/>
    </source>
</evidence>
<protein>
    <recommendedName>
        <fullName evidence="4 11">Diacylglycerol O-acyltransferase</fullName>
        <ecNumber evidence="4 11">2.3.1.20</ecNumber>
    </recommendedName>
</protein>
<dbReference type="SUPFAM" id="SSF52777">
    <property type="entry name" value="CoA-dependent acyltransferases"/>
    <property type="match status" value="1"/>
</dbReference>
<evidence type="ECO:0000256" key="8">
    <source>
        <dbReference type="ARBA" id="ARBA00023098"/>
    </source>
</evidence>
<dbReference type="PANTHER" id="PTHR31650:SF1">
    <property type="entry name" value="WAX ESTER SYNTHASE_DIACYLGLYCEROL ACYLTRANSFERASE 4-RELATED"/>
    <property type="match status" value="1"/>
</dbReference>
<dbReference type="InterPro" id="IPR014292">
    <property type="entry name" value="Acyl_transf_WS/DGAT"/>
</dbReference>
<comment type="catalytic activity">
    <reaction evidence="10 11">
        <text>an acyl-CoA + a 1,2-diacyl-sn-glycerol = a triacyl-sn-glycerol + CoA</text>
        <dbReference type="Rhea" id="RHEA:10868"/>
        <dbReference type="ChEBI" id="CHEBI:17815"/>
        <dbReference type="ChEBI" id="CHEBI:57287"/>
        <dbReference type="ChEBI" id="CHEBI:58342"/>
        <dbReference type="ChEBI" id="CHEBI:64615"/>
        <dbReference type="EC" id="2.3.1.20"/>
    </reaction>
</comment>
<evidence type="ECO:0000256" key="9">
    <source>
        <dbReference type="ARBA" id="ARBA00023315"/>
    </source>
</evidence>
<gene>
    <name evidence="14" type="ORF">ACK4CT_17980</name>
</gene>
<keyword evidence="8 11" id="KW-0443">Lipid metabolism</keyword>
<evidence type="ECO:0000259" key="13">
    <source>
        <dbReference type="Pfam" id="PF06974"/>
    </source>
</evidence>
<dbReference type="Gene3D" id="3.30.559.10">
    <property type="entry name" value="Chloramphenicol acetyltransferase-like domain"/>
    <property type="match status" value="1"/>
</dbReference>
<dbReference type="InterPro" id="IPR023213">
    <property type="entry name" value="CAT-like_dom_sf"/>
</dbReference>